<dbReference type="EMBL" id="AVOT02026179">
    <property type="protein sequence ID" value="MBW0517792.1"/>
    <property type="molecule type" value="Genomic_DNA"/>
</dbReference>
<evidence type="ECO:0000313" key="1">
    <source>
        <dbReference type="EMBL" id="MBW0517792.1"/>
    </source>
</evidence>
<dbReference type="AlphaFoldDB" id="A0A9Q3ECW7"/>
<proteinExistence type="predicted"/>
<sequence length="122" mass="14477">METEFVSSKLNAEKDRALPWIFQQKDRLTALYPYMLEFMIHKKILRQCGGYFEHAVKIRTTKQSSVHDIINRLEEATTRTKINYSRINIKKSFNTPWKDSMDKIYKGNCNNMKHESSDTIIK</sequence>
<organism evidence="1 2">
    <name type="scientific">Austropuccinia psidii MF-1</name>
    <dbReference type="NCBI Taxonomy" id="1389203"/>
    <lineage>
        <taxon>Eukaryota</taxon>
        <taxon>Fungi</taxon>
        <taxon>Dikarya</taxon>
        <taxon>Basidiomycota</taxon>
        <taxon>Pucciniomycotina</taxon>
        <taxon>Pucciniomycetes</taxon>
        <taxon>Pucciniales</taxon>
        <taxon>Sphaerophragmiaceae</taxon>
        <taxon>Austropuccinia</taxon>
    </lineage>
</organism>
<accession>A0A9Q3ECW7</accession>
<dbReference type="OrthoDB" id="2507294at2759"/>
<protein>
    <submittedName>
        <fullName evidence="1">Uncharacterized protein</fullName>
    </submittedName>
</protein>
<name>A0A9Q3ECW7_9BASI</name>
<reference evidence="1" key="1">
    <citation type="submission" date="2021-03" db="EMBL/GenBank/DDBJ databases">
        <title>Draft genome sequence of rust myrtle Austropuccinia psidii MF-1, a brazilian biotype.</title>
        <authorList>
            <person name="Quecine M.C."/>
            <person name="Pachon D.M.R."/>
            <person name="Bonatelli M.L."/>
            <person name="Correr F.H."/>
            <person name="Franceschini L.M."/>
            <person name="Leite T.F."/>
            <person name="Margarido G.R.A."/>
            <person name="Almeida C.A."/>
            <person name="Ferrarezi J.A."/>
            <person name="Labate C.A."/>
        </authorList>
    </citation>
    <scope>NUCLEOTIDE SEQUENCE</scope>
    <source>
        <strain evidence="1">MF-1</strain>
    </source>
</reference>
<dbReference type="Proteomes" id="UP000765509">
    <property type="component" value="Unassembled WGS sequence"/>
</dbReference>
<comment type="caution">
    <text evidence="1">The sequence shown here is derived from an EMBL/GenBank/DDBJ whole genome shotgun (WGS) entry which is preliminary data.</text>
</comment>
<evidence type="ECO:0000313" key="2">
    <source>
        <dbReference type="Proteomes" id="UP000765509"/>
    </source>
</evidence>
<gene>
    <name evidence="1" type="ORF">O181_057507</name>
</gene>
<keyword evidence="2" id="KW-1185">Reference proteome</keyword>